<dbReference type="Gene3D" id="3.40.50.1820">
    <property type="entry name" value="alpha/beta hydrolase"/>
    <property type="match status" value="1"/>
</dbReference>
<name>A0A316D4I0_9BACL</name>
<dbReference type="InterPro" id="IPR001031">
    <property type="entry name" value="Thioesterase"/>
</dbReference>
<dbReference type="GO" id="GO:0008610">
    <property type="term" value="P:lipid biosynthetic process"/>
    <property type="evidence" value="ECO:0007669"/>
    <property type="project" value="TreeGrafter"/>
</dbReference>
<organism evidence="3 4">
    <name type="scientific">Tumebacillus permanentifrigoris</name>
    <dbReference type="NCBI Taxonomy" id="378543"/>
    <lineage>
        <taxon>Bacteria</taxon>
        <taxon>Bacillati</taxon>
        <taxon>Bacillota</taxon>
        <taxon>Bacilli</taxon>
        <taxon>Bacillales</taxon>
        <taxon>Alicyclobacillaceae</taxon>
        <taxon>Tumebacillus</taxon>
    </lineage>
</organism>
<keyword evidence="4" id="KW-1185">Reference proteome</keyword>
<dbReference type="PANTHER" id="PTHR11487:SF0">
    <property type="entry name" value="S-ACYL FATTY ACID SYNTHASE THIOESTERASE, MEDIUM CHAIN"/>
    <property type="match status" value="1"/>
</dbReference>
<comment type="similarity">
    <text evidence="1">Belongs to the thioesterase family.</text>
</comment>
<dbReference type="Proteomes" id="UP000245634">
    <property type="component" value="Unassembled WGS sequence"/>
</dbReference>
<dbReference type="AlphaFoldDB" id="A0A316D4I0"/>
<proteinExistence type="inferred from homology"/>
<evidence type="ECO:0000256" key="1">
    <source>
        <dbReference type="ARBA" id="ARBA00007169"/>
    </source>
</evidence>
<dbReference type="OrthoDB" id="2213423at2"/>
<dbReference type="RefSeq" id="WP_109691089.1">
    <property type="nucleotide sequence ID" value="NZ_QGGL01000023.1"/>
</dbReference>
<reference evidence="3 4" key="1">
    <citation type="submission" date="2018-05" db="EMBL/GenBank/DDBJ databases">
        <title>Genomic Encyclopedia of Type Strains, Phase IV (KMG-IV): sequencing the most valuable type-strain genomes for metagenomic binning, comparative biology and taxonomic classification.</title>
        <authorList>
            <person name="Goeker M."/>
        </authorList>
    </citation>
    <scope>NUCLEOTIDE SEQUENCE [LARGE SCALE GENOMIC DNA]</scope>
    <source>
        <strain evidence="3 4">DSM 18773</strain>
    </source>
</reference>
<dbReference type="EMBL" id="QGGL01000023">
    <property type="protein sequence ID" value="PWK05387.1"/>
    <property type="molecule type" value="Genomic_DNA"/>
</dbReference>
<sequence length="236" mass="26436">MPKIRLFCLPYAGGSAMMYVRWKELLHDGIELCPVELTGRGTRMSEPIHQSFEEMLDDVFLQVQDRLDVPYAIFGHSMGSWLAFELAHKIVEQGLPAPAHLFFSARRAPQVPKEDIAYHELPLPDLMRELEALGGASQEMFENETLLKLFLPTLLADFKVLYEYRYIAKANKLPCSISVLSGKTDTPITGSDLLAWKALTEVSCRIHKLSGGHFFINENTPAVVEVVNAALGDSML</sequence>
<dbReference type="InterPro" id="IPR029058">
    <property type="entry name" value="AB_hydrolase_fold"/>
</dbReference>
<dbReference type="PANTHER" id="PTHR11487">
    <property type="entry name" value="THIOESTERASE"/>
    <property type="match status" value="1"/>
</dbReference>
<dbReference type="Pfam" id="PF00975">
    <property type="entry name" value="Thioesterase"/>
    <property type="match status" value="1"/>
</dbReference>
<accession>A0A316D4I0</accession>
<dbReference type="SUPFAM" id="SSF53474">
    <property type="entry name" value="alpha/beta-Hydrolases"/>
    <property type="match status" value="1"/>
</dbReference>
<gene>
    <name evidence="3" type="ORF">C7459_12312</name>
</gene>
<evidence type="ECO:0000313" key="3">
    <source>
        <dbReference type="EMBL" id="PWK05387.1"/>
    </source>
</evidence>
<protein>
    <submittedName>
        <fullName evidence="3">Surfactin synthase thioesterase subunit</fullName>
    </submittedName>
</protein>
<feature type="domain" description="Thioesterase" evidence="2">
    <location>
        <begin position="5"/>
        <end position="230"/>
    </location>
</feature>
<dbReference type="InterPro" id="IPR012223">
    <property type="entry name" value="TEII"/>
</dbReference>
<comment type="caution">
    <text evidence="3">The sequence shown here is derived from an EMBL/GenBank/DDBJ whole genome shotgun (WGS) entry which is preliminary data.</text>
</comment>
<evidence type="ECO:0000259" key="2">
    <source>
        <dbReference type="Pfam" id="PF00975"/>
    </source>
</evidence>
<evidence type="ECO:0000313" key="4">
    <source>
        <dbReference type="Proteomes" id="UP000245634"/>
    </source>
</evidence>